<dbReference type="Proteomes" id="UP000682266">
    <property type="component" value="Unassembled WGS sequence"/>
</dbReference>
<name>A0AA41E8L2_9BURK</name>
<protein>
    <submittedName>
        <fullName evidence="2">DUF4145 domain-containing protein</fullName>
    </submittedName>
</protein>
<accession>A0AA41E8L2</accession>
<organism evidence="2 3">
    <name type="scientific">Burkholderia ambifaria</name>
    <dbReference type="NCBI Taxonomy" id="152480"/>
    <lineage>
        <taxon>Bacteria</taxon>
        <taxon>Pseudomonadati</taxon>
        <taxon>Pseudomonadota</taxon>
        <taxon>Betaproteobacteria</taxon>
        <taxon>Burkholderiales</taxon>
        <taxon>Burkholderiaceae</taxon>
        <taxon>Burkholderia</taxon>
        <taxon>Burkholderia cepacia complex</taxon>
    </lineage>
</organism>
<feature type="domain" description="DUF4145" evidence="1">
    <location>
        <begin position="134"/>
        <end position="231"/>
    </location>
</feature>
<dbReference type="RefSeq" id="WP_176091063.1">
    <property type="nucleotide sequence ID" value="NZ_CADERF010000009.1"/>
</dbReference>
<evidence type="ECO:0000259" key="1">
    <source>
        <dbReference type="Pfam" id="PF13643"/>
    </source>
</evidence>
<proteinExistence type="predicted"/>
<evidence type="ECO:0000313" key="3">
    <source>
        <dbReference type="Proteomes" id="UP000682266"/>
    </source>
</evidence>
<sequence length="260" mass="29168">MDRTPYQLPFTIDRVPAWRCPVCLTGHLTLDKKSLVIRETAASLKERDHEAWEPDWIRSVFACVFQCSNENCREPAACSGVARVEHFEYEDEGGWFQSTEELLTPHYFYPPLVLMDIPKKCPETVADYLYDSFALFFVDAGAALNCARTAVEALLTALGVKRFTIVRGRQSANGKGAKRSINLHQRIQLLPSKYQEQKDLLLAVKWLGNAGSHDGGTATTADLRVAYDLLEHVLAEIYEGKGKKLKAVALKVNRRKGPAK</sequence>
<gene>
    <name evidence="2" type="ORF">KDW93_15090</name>
</gene>
<dbReference type="EMBL" id="JAGSVG010000012">
    <property type="protein sequence ID" value="MBR8130288.1"/>
    <property type="molecule type" value="Genomic_DNA"/>
</dbReference>
<dbReference type="AlphaFoldDB" id="A0AA41E8L2"/>
<comment type="caution">
    <text evidence="2">The sequence shown here is derived from an EMBL/GenBank/DDBJ whole genome shotgun (WGS) entry which is preliminary data.</text>
</comment>
<evidence type="ECO:0000313" key="2">
    <source>
        <dbReference type="EMBL" id="MBR8130288.1"/>
    </source>
</evidence>
<dbReference type="InterPro" id="IPR025285">
    <property type="entry name" value="DUF4145"/>
</dbReference>
<reference evidence="2" key="1">
    <citation type="submission" date="2021-04" db="EMBL/GenBank/DDBJ databases">
        <title>A collection of bacterial strains from the Burkholderia cepacia Research Laboratory and Repository.</title>
        <authorList>
            <person name="Lipuma J."/>
            <person name="Spilker T."/>
        </authorList>
    </citation>
    <scope>NUCLEOTIDE SEQUENCE</scope>
    <source>
        <strain evidence="2">AU36012</strain>
    </source>
</reference>
<dbReference type="Pfam" id="PF13643">
    <property type="entry name" value="DUF4145"/>
    <property type="match status" value="1"/>
</dbReference>